<feature type="region of interest" description="Disordered" evidence="1">
    <location>
        <begin position="54"/>
        <end position="94"/>
    </location>
</feature>
<dbReference type="Proteomes" id="UP000476176">
    <property type="component" value="Unassembled WGS sequence"/>
</dbReference>
<gene>
    <name evidence="9" type="ORF">PF001_g26052</name>
    <name evidence="8" type="ORF">PF002_g13745</name>
    <name evidence="7" type="ORF">PF004_g24962</name>
    <name evidence="6" type="ORF">PF006_g11301</name>
    <name evidence="5" type="ORF">PF007_g26775</name>
    <name evidence="2" type="ORF">PF009_g27341</name>
    <name evidence="4" type="ORF">PF010_g26951</name>
    <name evidence="3" type="ORF">PF011_g17911</name>
</gene>
<accession>A0A6A3JHL0</accession>
<dbReference type="EMBL" id="QXGE01003181">
    <property type="protein sequence ID" value="KAE9276574.1"/>
    <property type="molecule type" value="Genomic_DNA"/>
</dbReference>
<dbReference type="Proteomes" id="UP000488956">
    <property type="component" value="Unassembled WGS sequence"/>
</dbReference>
<evidence type="ECO:0000313" key="3">
    <source>
        <dbReference type="EMBL" id="KAE8991534.1"/>
    </source>
</evidence>
<dbReference type="EMBL" id="QXFW01001391">
    <property type="protein sequence ID" value="KAE8991534.1"/>
    <property type="molecule type" value="Genomic_DNA"/>
</dbReference>
<reference evidence="15 16" key="1">
    <citation type="submission" date="2018-09" db="EMBL/GenBank/DDBJ databases">
        <title>Genomic investigation of the strawberry pathogen Phytophthora fragariae indicates pathogenicity is determined by transcriptional variation in three key races.</title>
        <authorList>
            <person name="Adams T.M."/>
            <person name="Armitage A.D."/>
            <person name="Sobczyk M.K."/>
            <person name="Bates H.J."/>
            <person name="Dunwell J.M."/>
            <person name="Nellist C.F."/>
            <person name="Harrison R.J."/>
        </authorList>
    </citation>
    <scope>NUCLEOTIDE SEQUENCE [LARGE SCALE GENOMIC DNA]</scope>
    <source>
        <strain evidence="9 11">A4</strain>
        <strain evidence="8 12">BC-1</strain>
        <strain evidence="7 16">BC-23</strain>
        <strain evidence="6 13">NOV-5</strain>
        <strain evidence="5 14">NOV-71</strain>
        <strain evidence="2 10">NOV-9</strain>
        <strain evidence="4 17">ONT-3</strain>
        <strain evidence="3 15">SCRP245</strain>
    </source>
</reference>
<comment type="caution">
    <text evidence="3">The sequence shown here is derived from an EMBL/GenBank/DDBJ whole genome shotgun (WGS) entry which is preliminary data.</text>
</comment>
<dbReference type="Proteomes" id="UP000437068">
    <property type="component" value="Unassembled WGS sequence"/>
</dbReference>
<evidence type="ECO:0000313" key="15">
    <source>
        <dbReference type="Proteomes" id="UP000460718"/>
    </source>
</evidence>
<evidence type="ECO:0000313" key="7">
    <source>
        <dbReference type="EMBL" id="KAE9180031.1"/>
    </source>
</evidence>
<protein>
    <submittedName>
        <fullName evidence="3">Uncharacterized protein</fullName>
    </submittedName>
</protein>
<feature type="compositionally biased region" description="Low complexity" evidence="1">
    <location>
        <begin position="60"/>
        <end position="86"/>
    </location>
</feature>
<evidence type="ECO:0000313" key="6">
    <source>
        <dbReference type="EMBL" id="KAE9143704.1"/>
    </source>
</evidence>
<name>A0A6A3JHL0_9STRA</name>
<evidence type="ECO:0000313" key="17">
    <source>
        <dbReference type="Proteomes" id="UP000488956"/>
    </source>
</evidence>
<evidence type="ECO:0000313" key="12">
    <source>
        <dbReference type="Proteomes" id="UP000440367"/>
    </source>
</evidence>
<evidence type="ECO:0000313" key="10">
    <source>
        <dbReference type="Proteomes" id="UP000429523"/>
    </source>
</evidence>
<dbReference type="EMBL" id="QXGC01002953">
    <property type="protein sequence ID" value="KAE9180031.1"/>
    <property type="molecule type" value="Genomic_DNA"/>
</dbReference>
<dbReference type="Proteomes" id="UP000460718">
    <property type="component" value="Unassembled WGS sequence"/>
</dbReference>
<dbReference type="EMBL" id="QXFX01003485">
    <property type="protein sequence ID" value="KAE9068728.1"/>
    <property type="molecule type" value="Genomic_DNA"/>
</dbReference>
<evidence type="ECO:0000313" key="2">
    <source>
        <dbReference type="EMBL" id="KAE8922397.1"/>
    </source>
</evidence>
<dbReference type="Proteomes" id="UP000440367">
    <property type="component" value="Unassembled WGS sequence"/>
</dbReference>
<feature type="region of interest" description="Disordered" evidence="1">
    <location>
        <begin position="110"/>
        <end position="133"/>
    </location>
</feature>
<dbReference type="Proteomes" id="UP000441208">
    <property type="component" value="Unassembled WGS sequence"/>
</dbReference>
<dbReference type="EMBL" id="QXFZ01003164">
    <property type="protein sequence ID" value="KAE9070861.1"/>
    <property type="molecule type" value="Genomic_DNA"/>
</dbReference>
<evidence type="ECO:0000256" key="1">
    <source>
        <dbReference type="SAM" id="MobiDB-lite"/>
    </source>
</evidence>
<proteinExistence type="predicted"/>
<dbReference type="AlphaFoldDB" id="A0A6A3JHL0"/>
<dbReference type="Proteomes" id="UP000429523">
    <property type="component" value="Unassembled WGS sequence"/>
</dbReference>
<organism evidence="3 15">
    <name type="scientific">Phytophthora fragariae</name>
    <dbReference type="NCBI Taxonomy" id="53985"/>
    <lineage>
        <taxon>Eukaryota</taxon>
        <taxon>Sar</taxon>
        <taxon>Stramenopiles</taxon>
        <taxon>Oomycota</taxon>
        <taxon>Peronosporomycetes</taxon>
        <taxon>Peronosporales</taxon>
        <taxon>Peronosporaceae</taxon>
        <taxon>Phytophthora</taxon>
    </lineage>
</organism>
<dbReference type="Proteomes" id="UP000440732">
    <property type="component" value="Unassembled WGS sequence"/>
</dbReference>
<evidence type="ECO:0000313" key="13">
    <source>
        <dbReference type="Proteomes" id="UP000440732"/>
    </source>
</evidence>
<evidence type="ECO:0000313" key="4">
    <source>
        <dbReference type="EMBL" id="KAE9068728.1"/>
    </source>
</evidence>
<evidence type="ECO:0000313" key="9">
    <source>
        <dbReference type="EMBL" id="KAE9276574.1"/>
    </source>
</evidence>
<dbReference type="EMBL" id="QXGD01000708">
    <property type="protein sequence ID" value="KAE9227710.1"/>
    <property type="molecule type" value="Genomic_DNA"/>
</dbReference>
<evidence type="ECO:0000313" key="11">
    <source>
        <dbReference type="Proteomes" id="UP000437068"/>
    </source>
</evidence>
<sequence length="189" mass="20596">MNKKELEMAARRETRSEHDAYLSRLAGRSLEDRQRLSADHRAYLDGTRYVDAGFGPAEQAPRTETPTVAVTPAVAATPATPRARAAPPLPPRGKDACYLVNAKKLRASRLAEEAAKTKGAPGKKKMSKRQAAEIQREKRLMEARAVARATTAAAARASKKKAERARVAAVEQRGSEGRRAALSQLQQKD</sequence>
<dbReference type="EMBL" id="QXGF01003108">
    <property type="protein sequence ID" value="KAE8922397.1"/>
    <property type="molecule type" value="Genomic_DNA"/>
</dbReference>
<dbReference type="EMBL" id="QXGA01000598">
    <property type="protein sequence ID" value="KAE9143704.1"/>
    <property type="molecule type" value="Genomic_DNA"/>
</dbReference>
<evidence type="ECO:0000313" key="5">
    <source>
        <dbReference type="EMBL" id="KAE9070861.1"/>
    </source>
</evidence>
<evidence type="ECO:0000313" key="16">
    <source>
        <dbReference type="Proteomes" id="UP000476176"/>
    </source>
</evidence>
<feature type="region of interest" description="Disordered" evidence="1">
    <location>
        <begin position="152"/>
        <end position="189"/>
    </location>
</feature>
<evidence type="ECO:0000313" key="14">
    <source>
        <dbReference type="Proteomes" id="UP000441208"/>
    </source>
</evidence>
<evidence type="ECO:0000313" key="8">
    <source>
        <dbReference type="EMBL" id="KAE9227710.1"/>
    </source>
</evidence>